<feature type="transmembrane region" description="Helical" evidence="2">
    <location>
        <begin position="49"/>
        <end position="69"/>
    </location>
</feature>
<accession>A0A5R9GDV8</accession>
<feature type="compositionally biased region" description="Basic and acidic residues" evidence="1">
    <location>
        <begin position="143"/>
        <end position="152"/>
    </location>
</feature>
<dbReference type="Proteomes" id="UP000309676">
    <property type="component" value="Unassembled WGS sequence"/>
</dbReference>
<feature type="region of interest" description="Disordered" evidence="1">
    <location>
        <begin position="117"/>
        <end position="152"/>
    </location>
</feature>
<sequence>MDLYSMLAGAAAVIALLVTGFGVFAAYMAFGARREAVRTALGRWTVFDYLILAVFLIGTLFLLADVAGVMKDRDAYPYYHYGYLLSGLVYNALAGVFLFVRLGMTFRLLGEREEAAEERAGTGGGEAGAAAAGAASGGAALPDDDHREPNQA</sequence>
<feature type="transmembrane region" description="Helical" evidence="2">
    <location>
        <begin position="81"/>
        <end position="102"/>
    </location>
</feature>
<proteinExistence type="predicted"/>
<reference evidence="3 4" key="1">
    <citation type="submission" date="2019-05" db="EMBL/GenBank/DDBJ databases">
        <authorList>
            <person name="Narsing Rao M.P."/>
            <person name="Li W.J."/>
        </authorList>
    </citation>
    <scope>NUCLEOTIDE SEQUENCE [LARGE SCALE GENOMIC DNA]</scope>
    <source>
        <strain evidence="3 4">SYSU_K30003</strain>
    </source>
</reference>
<gene>
    <name evidence="3" type="ORF">FE782_00965</name>
</gene>
<comment type="caution">
    <text evidence="3">The sequence shown here is derived from an EMBL/GenBank/DDBJ whole genome shotgun (WGS) entry which is preliminary data.</text>
</comment>
<evidence type="ECO:0000313" key="4">
    <source>
        <dbReference type="Proteomes" id="UP000309676"/>
    </source>
</evidence>
<name>A0A5R9GDV8_9BACL</name>
<evidence type="ECO:0000256" key="2">
    <source>
        <dbReference type="SAM" id="Phobius"/>
    </source>
</evidence>
<organism evidence="3 4">
    <name type="scientific">Paenibacillus antri</name>
    <dbReference type="NCBI Taxonomy" id="2582848"/>
    <lineage>
        <taxon>Bacteria</taxon>
        <taxon>Bacillati</taxon>
        <taxon>Bacillota</taxon>
        <taxon>Bacilli</taxon>
        <taxon>Bacillales</taxon>
        <taxon>Paenibacillaceae</taxon>
        <taxon>Paenibacillus</taxon>
    </lineage>
</organism>
<feature type="compositionally biased region" description="Low complexity" evidence="1">
    <location>
        <begin position="128"/>
        <end position="140"/>
    </location>
</feature>
<dbReference type="EMBL" id="VCIW01000001">
    <property type="protein sequence ID" value="TLS53951.1"/>
    <property type="molecule type" value="Genomic_DNA"/>
</dbReference>
<dbReference type="OrthoDB" id="2616762at2"/>
<keyword evidence="2" id="KW-0812">Transmembrane</keyword>
<dbReference type="RefSeq" id="WP_138191580.1">
    <property type="nucleotide sequence ID" value="NZ_VCIW01000001.1"/>
</dbReference>
<evidence type="ECO:0000313" key="3">
    <source>
        <dbReference type="EMBL" id="TLS53951.1"/>
    </source>
</evidence>
<protein>
    <submittedName>
        <fullName evidence="3">Uncharacterized protein</fullName>
    </submittedName>
</protein>
<keyword evidence="2" id="KW-1133">Transmembrane helix</keyword>
<evidence type="ECO:0000256" key="1">
    <source>
        <dbReference type="SAM" id="MobiDB-lite"/>
    </source>
</evidence>
<keyword evidence="4" id="KW-1185">Reference proteome</keyword>
<keyword evidence="2" id="KW-0472">Membrane</keyword>
<feature type="transmembrane region" description="Helical" evidence="2">
    <location>
        <begin position="6"/>
        <end position="28"/>
    </location>
</feature>
<dbReference type="AlphaFoldDB" id="A0A5R9GDV8"/>